<keyword evidence="2" id="KW-0732">Signal</keyword>
<feature type="signal peptide" evidence="2">
    <location>
        <begin position="1"/>
        <end position="19"/>
    </location>
</feature>
<dbReference type="InterPro" id="IPR013766">
    <property type="entry name" value="Thioredoxin_domain"/>
</dbReference>
<keyword evidence="5" id="KW-1185">Reference proteome</keyword>
<dbReference type="Gene3D" id="3.40.30.10">
    <property type="entry name" value="Glutaredoxin"/>
    <property type="match status" value="1"/>
</dbReference>
<comment type="caution">
    <text evidence="4">The sequence shown here is derived from an EMBL/GenBank/DDBJ whole genome shotgun (WGS) entry which is preliminary data.</text>
</comment>
<dbReference type="GO" id="GO:0016209">
    <property type="term" value="F:antioxidant activity"/>
    <property type="evidence" value="ECO:0007669"/>
    <property type="project" value="InterPro"/>
</dbReference>
<organism evidence="4 5">
    <name type="scientific">Haloechinothrix aidingensis</name>
    <dbReference type="NCBI Taxonomy" id="2752311"/>
    <lineage>
        <taxon>Bacteria</taxon>
        <taxon>Bacillati</taxon>
        <taxon>Actinomycetota</taxon>
        <taxon>Actinomycetes</taxon>
        <taxon>Pseudonocardiales</taxon>
        <taxon>Pseudonocardiaceae</taxon>
        <taxon>Haloechinothrix</taxon>
    </lineage>
</organism>
<dbReference type="RefSeq" id="WP_180891298.1">
    <property type="nucleotide sequence ID" value="NZ_JACCKD010000001.1"/>
</dbReference>
<accession>A0A838A6D9</accession>
<feature type="compositionally biased region" description="Low complexity" evidence="1">
    <location>
        <begin position="32"/>
        <end position="45"/>
    </location>
</feature>
<reference evidence="4 5" key="1">
    <citation type="submission" date="2020-07" db="EMBL/GenBank/DDBJ databases">
        <title>Genome of Haloechinothrix sp.</title>
        <authorList>
            <person name="Tang S.-K."/>
            <person name="Yang L."/>
            <person name="Zhu W.-Y."/>
        </authorList>
    </citation>
    <scope>NUCLEOTIDE SEQUENCE [LARGE SCALE GENOMIC DNA]</scope>
    <source>
        <strain evidence="4 5">YIM 98757</strain>
    </source>
</reference>
<evidence type="ECO:0000313" key="4">
    <source>
        <dbReference type="EMBL" id="MBA0124435.1"/>
    </source>
</evidence>
<proteinExistence type="predicted"/>
<protein>
    <submittedName>
        <fullName evidence="4">Redoxin domain-containing protein</fullName>
    </submittedName>
</protein>
<dbReference type="Pfam" id="PF00578">
    <property type="entry name" value="AhpC-TSA"/>
    <property type="match status" value="1"/>
</dbReference>
<dbReference type="PANTHER" id="PTHR42852">
    <property type="entry name" value="THIOL:DISULFIDE INTERCHANGE PROTEIN DSBE"/>
    <property type="match status" value="1"/>
</dbReference>
<gene>
    <name evidence="4" type="ORF">H0B56_02640</name>
</gene>
<feature type="chain" id="PRO_5039599225" evidence="2">
    <location>
        <begin position="20"/>
        <end position="191"/>
    </location>
</feature>
<feature type="domain" description="Thioredoxin" evidence="3">
    <location>
        <begin position="46"/>
        <end position="190"/>
    </location>
</feature>
<dbReference type="PANTHER" id="PTHR42852:SF17">
    <property type="entry name" value="THIOREDOXIN-LIKE PROTEIN HI_1115"/>
    <property type="match status" value="1"/>
</dbReference>
<dbReference type="GO" id="GO:0016491">
    <property type="term" value="F:oxidoreductase activity"/>
    <property type="evidence" value="ECO:0007669"/>
    <property type="project" value="InterPro"/>
</dbReference>
<evidence type="ECO:0000256" key="2">
    <source>
        <dbReference type="SAM" id="SignalP"/>
    </source>
</evidence>
<evidence type="ECO:0000259" key="3">
    <source>
        <dbReference type="PROSITE" id="PS51352"/>
    </source>
</evidence>
<dbReference type="Proteomes" id="UP000582974">
    <property type="component" value="Unassembled WGS sequence"/>
</dbReference>
<feature type="region of interest" description="Disordered" evidence="1">
    <location>
        <begin position="24"/>
        <end position="54"/>
    </location>
</feature>
<dbReference type="AlphaFoldDB" id="A0A838A6D9"/>
<dbReference type="InterPro" id="IPR036249">
    <property type="entry name" value="Thioredoxin-like_sf"/>
</dbReference>
<dbReference type="SUPFAM" id="SSF52833">
    <property type="entry name" value="Thioredoxin-like"/>
    <property type="match status" value="1"/>
</dbReference>
<sequence length="191" mass="20261">MRHRAGAAGLLTAGLLVLASCGTSTEDDRTGADTGTGDGTQQQDGPQEGAPAEPLRFSAQTVNGEDIRGEDIRGEDFAGGAAMFWFWTPWCTICQSEAPALAEAHATHGEQVDFVGVAADDDVSAMRDFVTDYELGTFEHINDADREVWTAFGVTRQPAYAFVDASGEVDVVRGTVGEDELDQRLSDLAGS</sequence>
<dbReference type="PROSITE" id="PS51257">
    <property type="entry name" value="PROKAR_LIPOPROTEIN"/>
    <property type="match status" value="1"/>
</dbReference>
<dbReference type="PROSITE" id="PS51352">
    <property type="entry name" value="THIOREDOXIN_2"/>
    <property type="match status" value="1"/>
</dbReference>
<dbReference type="EMBL" id="JACCKD010000001">
    <property type="protein sequence ID" value="MBA0124435.1"/>
    <property type="molecule type" value="Genomic_DNA"/>
</dbReference>
<dbReference type="InterPro" id="IPR000866">
    <property type="entry name" value="AhpC/TSA"/>
</dbReference>
<evidence type="ECO:0000313" key="5">
    <source>
        <dbReference type="Proteomes" id="UP000582974"/>
    </source>
</evidence>
<evidence type="ECO:0000256" key="1">
    <source>
        <dbReference type="SAM" id="MobiDB-lite"/>
    </source>
</evidence>
<dbReference type="InterPro" id="IPR050553">
    <property type="entry name" value="Thioredoxin_ResA/DsbE_sf"/>
</dbReference>
<name>A0A838A6D9_9PSEU</name>